<accession>A0A8S5RH60</accession>
<organism evidence="1">
    <name type="scientific">virus sp. ctML55</name>
    <dbReference type="NCBI Taxonomy" id="2827627"/>
    <lineage>
        <taxon>Viruses</taxon>
    </lineage>
</organism>
<proteinExistence type="predicted"/>
<evidence type="ECO:0000313" key="1">
    <source>
        <dbReference type="EMBL" id="DAE30728.1"/>
    </source>
</evidence>
<reference evidence="1" key="1">
    <citation type="journal article" date="2021" name="Proc. Natl. Acad. Sci. U.S.A.">
        <title>A Catalog of Tens of Thousands of Viruses from Human Metagenomes Reveals Hidden Associations with Chronic Diseases.</title>
        <authorList>
            <person name="Tisza M.J."/>
            <person name="Buck C.B."/>
        </authorList>
    </citation>
    <scope>NUCLEOTIDE SEQUENCE</scope>
    <source>
        <strain evidence="1">CtML55</strain>
    </source>
</reference>
<dbReference type="EMBL" id="BK059105">
    <property type="protein sequence ID" value="DAE30728.1"/>
    <property type="molecule type" value="Genomic_DNA"/>
</dbReference>
<name>A0A8S5RH60_9VIRU</name>
<sequence length="35" mass="4397">MVCHLVDNILLMNILDIQYYYLHRWFHITKSKDFL</sequence>
<protein>
    <submittedName>
        <fullName evidence="1">Uncharacterized protein</fullName>
    </submittedName>
</protein>